<dbReference type="InterPro" id="IPR002669">
    <property type="entry name" value="UreD"/>
</dbReference>
<dbReference type="PANTHER" id="PTHR33643:SF1">
    <property type="entry name" value="UREASE ACCESSORY PROTEIN D"/>
    <property type="match status" value="1"/>
</dbReference>
<dbReference type="RefSeq" id="WP_010683248.1">
    <property type="nucleotide sequence ID" value="NZ_CP043538.1"/>
</dbReference>
<reference evidence="5 6" key="2">
    <citation type="journal article" date="2013" name="Genome Announc.">
        <title>Draft Genome Sequence of Methylobacterium mesophilicum Strain SR1.6/6, Isolated from Citrus sinensis.</title>
        <authorList>
            <person name="Marinho Almeida D."/>
            <person name="Dini-Andreote F."/>
            <person name="Camargo Neves A.A."/>
            <person name="Juca Ramos R.T."/>
            <person name="Andreote F.D."/>
            <person name="Carneiro A.R."/>
            <person name="Oliveira de Souza Lima A."/>
            <person name="Caracciolo Gomes de Sa P.H."/>
            <person name="Ribeiro Barbosa M.S."/>
            <person name="Araujo W.L."/>
            <person name="Silva A."/>
        </authorList>
    </citation>
    <scope>NUCLEOTIDE SEQUENCE [LARGE SCALE GENOMIC DNA]</scope>
    <source>
        <strain evidence="5 6">SR1.6/6</strain>
    </source>
</reference>
<dbReference type="Pfam" id="PF01774">
    <property type="entry name" value="UreD"/>
    <property type="match status" value="1"/>
</dbReference>
<name>A0A6B9FHK6_9HYPH</name>
<dbReference type="OrthoDB" id="9798842at2"/>
<dbReference type="GO" id="GO:0005737">
    <property type="term" value="C:cytoplasm"/>
    <property type="evidence" value="ECO:0007669"/>
    <property type="project" value="UniProtKB-SubCell"/>
</dbReference>
<dbReference type="Proteomes" id="UP000012488">
    <property type="component" value="Chromosome"/>
</dbReference>
<feature type="compositionally biased region" description="Pro residues" evidence="4">
    <location>
        <begin position="1"/>
        <end position="11"/>
    </location>
</feature>
<dbReference type="KEGG" id="mmes:MMSR116_06100"/>
<evidence type="ECO:0000256" key="4">
    <source>
        <dbReference type="SAM" id="MobiDB-lite"/>
    </source>
</evidence>
<protein>
    <recommendedName>
        <fullName evidence="3">Urease accessory protein UreD</fullName>
    </recommendedName>
</protein>
<comment type="subunit">
    <text evidence="3">UreD, UreF and UreG form a complex that acts as a GTP-hydrolysis-dependent molecular chaperone, activating the urease apoprotein by helping to assemble the nickel containing metallocenter of UreC. The UreE protein probably delivers the nickel.</text>
</comment>
<keyword evidence="3" id="KW-0963">Cytoplasm</keyword>
<keyword evidence="2 3" id="KW-0143">Chaperone</keyword>
<evidence type="ECO:0000313" key="5">
    <source>
        <dbReference type="EMBL" id="QGY01522.1"/>
    </source>
</evidence>
<reference evidence="5 6" key="1">
    <citation type="journal article" date="2012" name="Genet. Mol. Biol.">
        <title>Analysis of 16S rRNA and mxaF genes revealing insights into Methylobacterium niche-specific plant association.</title>
        <authorList>
            <person name="Dourado M.N."/>
            <person name="Andreote F.D."/>
            <person name="Dini-Andreote F."/>
            <person name="Conti R."/>
            <person name="Araujo J.M."/>
            <person name="Araujo W.L."/>
        </authorList>
    </citation>
    <scope>NUCLEOTIDE SEQUENCE [LARGE SCALE GENOMIC DNA]</scope>
    <source>
        <strain evidence="5 6">SR1.6/6</strain>
    </source>
</reference>
<dbReference type="HAMAP" id="MF_01384">
    <property type="entry name" value="UreD"/>
    <property type="match status" value="1"/>
</dbReference>
<evidence type="ECO:0000256" key="2">
    <source>
        <dbReference type="ARBA" id="ARBA00023186"/>
    </source>
</evidence>
<gene>
    <name evidence="3" type="primary">ureD</name>
    <name evidence="5" type="ORF">MMSR116_06100</name>
</gene>
<keyword evidence="3" id="KW-0996">Nickel insertion</keyword>
<feature type="region of interest" description="Disordered" evidence="4">
    <location>
        <begin position="1"/>
        <end position="43"/>
    </location>
</feature>
<sequence length="289" mass="30297">MHGRVPDPPGTGPATGQAPARQRSDGRVRLRAGPAGGGGSTRILDLAEAGPSRLRFPRGEGPLEAVLVNSAGGVACGDTFSIDLDLEPDADLVLTTTAAEKIYRSDGPVSRIENRLSLGEGARLAWLPQETIVFDRARVRRVFEADLAAGAALVAVEVVAFGRVARGERIASGLFADAWRVRRAGRLVYADNLLLEGPISDLLARSAIGGGACACATVLDVSDGAEARLEEARDRLAAIERPGIEAAASAWNGHLVIRALAGGVGPLRDLIARFLASHRGLPMPRVWQS</sequence>
<comment type="similarity">
    <text evidence="1 3">Belongs to the UreD family.</text>
</comment>
<evidence type="ECO:0000256" key="3">
    <source>
        <dbReference type="HAMAP-Rule" id="MF_01384"/>
    </source>
</evidence>
<evidence type="ECO:0000313" key="6">
    <source>
        <dbReference type="Proteomes" id="UP000012488"/>
    </source>
</evidence>
<dbReference type="GO" id="GO:0016151">
    <property type="term" value="F:nickel cation binding"/>
    <property type="evidence" value="ECO:0007669"/>
    <property type="project" value="UniProtKB-UniRule"/>
</dbReference>
<dbReference type="PANTHER" id="PTHR33643">
    <property type="entry name" value="UREASE ACCESSORY PROTEIN D"/>
    <property type="match status" value="1"/>
</dbReference>
<proteinExistence type="inferred from homology"/>
<comment type="function">
    <text evidence="3">Required for maturation of urease via the functional incorporation of the urease nickel metallocenter.</text>
</comment>
<comment type="subcellular location">
    <subcellularLocation>
        <location evidence="3">Cytoplasm</location>
    </subcellularLocation>
</comment>
<dbReference type="AlphaFoldDB" id="A0A6B9FHK6"/>
<organism evidence="5 6">
    <name type="scientific">Methylobacterium mesophilicum SR1.6/6</name>
    <dbReference type="NCBI Taxonomy" id="908290"/>
    <lineage>
        <taxon>Bacteria</taxon>
        <taxon>Pseudomonadati</taxon>
        <taxon>Pseudomonadota</taxon>
        <taxon>Alphaproteobacteria</taxon>
        <taxon>Hyphomicrobiales</taxon>
        <taxon>Methylobacteriaceae</taxon>
        <taxon>Methylobacterium</taxon>
    </lineage>
</organism>
<evidence type="ECO:0000256" key="1">
    <source>
        <dbReference type="ARBA" id="ARBA00007177"/>
    </source>
</evidence>
<accession>A0A6B9FHK6</accession>
<dbReference type="EMBL" id="CP043538">
    <property type="protein sequence ID" value="QGY01522.1"/>
    <property type="molecule type" value="Genomic_DNA"/>
</dbReference>